<evidence type="ECO:0000256" key="1">
    <source>
        <dbReference type="ARBA" id="ARBA00004123"/>
    </source>
</evidence>
<dbReference type="InterPro" id="IPR040038">
    <property type="entry name" value="TIPIN/Csm3/Swi3"/>
</dbReference>
<protein>
    <recommendedName>
        <fullName evidence="6">TIMELESS-interacting protein</fullName>
    </recommendedName>
</protein>
<dbReference type="GO" id="GO:0043111">
    <property type="term" value="P:replication fork arrest"/>
    <property type="evidence" value="ECO:0007669"/>
    <property type="project" value="TreeGrafter"/>
</dbReference>
<evidence type="ECO:0000256" key="4">
    <source>
        <dbReference type="ARBA" id="ARBA00023242"/>
    </source>
</evidence>
<keyword evidence="10" id="KW-1185">Reference proteome</keyword>
<dbReference type="InterPro" id="IPR012923">
    <property type="entry name" value="Csm3"/>
</dbReference>
<evidence type="ECO:0000256" key="5">
    <source>
        <dbReference type="ARBA" id="ARBA00023306"/>
    </source>
</evidence>
<feature type="domain" description="Chromosome segregation in meiosis protein 3" evidence="8">
    <location>
        <begin position="64"/>
        <end position="145"/>
    </location>
</feature>
<dbReference type="GO" id="GO:0000076">
    <property type="term" value="P:DNA replication checkpoint signaling"/>
    <property type="evidence" value="ECO:0007669"/>
    <property type="project" value="UniProtKB-UniRule"/>
</dbReference>
<comment type="similarity">
    <text evidence="2 6">Belongs to the CSM3 family.</text>
</comment>
<comment type="subcellular location">
    <subcellularLocation>
        <location evidence="1 6">Nucleus</location>
    </subcellularLocation>
</comment>
<dbReference type="PANTHER" id="PTHR13220">
    <property type="entry name" value="TIMELESS INTERACTING-RELATED"/>
    <property type="match status" value="1"/>
</dbReference>
<dbReference type="OrthoDB" id="437078at2759"/>
<feature type="compositionally biased region" description="Polar residues" evidence="7">
    <location>
        <begin position="20"/>
        <end position="34"/>
    </location>
</feature>
<evidence type="ECO:0000259" key="8">
    <source>
        <dbReference type="Pfam" id="PF07962"/>
    </source>
</evidence>
<dbReference type="EMBL" id="CAKKLH010000010">
    <property type="protein sequence ID" value="CAH0098871.1"/>
    <property type="molecule type" value="Genomic_DNA"/>
</dbReference>
<dbReference type="GO" id="GO:0031298">
    <property type="term" value="C:replication fork protection complex"/>
    <property type="evidence" value="ECO:0007669"/>
    <property type="project" value="TreeGrafter"/>
</dbReference>
<accession>A0A8J2RGP9</accession>
<reference evidence="9" key="1">
    <citation type="submission" date="2021-11" db="EMBL/GenBank/DDBJ databases">
        <authorList>
            <person name="Schell T."/>
        </authorList>
    </citation>
    <scope>NUCLEOTIDE SEQUENCE</scope>
    <source>
        <strain evidence="9">M5</strain>
    </source>
</reference>
<name>A0A8J2RGP9_9CRUS</name>
<evidence type="ECO:0000313" key="9">
    <source>
        <dbReference type="EMBL" id="CAH0098871.1"/>
    </source>
</evidence>
<evidence type="ECO:0000256" key="6">
    <source>
        <dbReference type="RuleBase" id="RU366049"/>
    </source>
</evidence>
<evidence type="ECO:0000313" key="10">
    <source>
        <dbReference type="Proteomes" id="UP000789390"/>
    </source>
</evidence>
<sequence length="261" mass="30030">MSAHDIDDVFGEFERTSNSAEENDFIDSNLSNGRSDMINRKRSKNEKQSETLKTRKLTKNQQLKLDPNRICGPRGITALTENFKHVKLQVKGHEKSNLEIILSQMEHWAHRLFPKLSFDDCVENVAKLGNTKSVQVYMKRFRMGMLDTEPENGDAVVNTDVQHDSITERETDEFNAMMSLSSQSITQISKDQQNRMAENKRRAEEKRHSRLMHNISHSDYPCSNESSNILADLNPMSHETYEVNQKNLELLDIDTFLGSLP</sequence>
<dbReference type="GO" id="GO:0003677">
    <property type="term" value="F:DNA binding"/>
    <property type="evidence" value="ECO:0007669"/>
    <property type="project" value="TreeGrafter"/>
</dbReference>
<gene>
    <name evidence="9" type="ORF">DGAL_LOCUS977</name>
</gene>
<dbReference type="Pfam" id="PF07962">
    <property type="entry name" value="Swi3"/>
    <property type="match status" value="1"/>
</dbReference>
<keyword evidence="3 6" id="KW-0227">DNA damage</keyword>
<proteinExistence type="inferred from homology"/>
<dbReference type="AlphaFoldDB" id="A0A8J2RGP9"/>
<comment type="caution">
    <text evidence="9">The sequence shown here is derived from an EMBL/GenBank/DDBJ whole genome shotgun (WGS) entry which is preliminary data.</text>
</comment>
<feature type="region of interest" description="Disordered" evidence="7">
    <location>
        <begin position="20"/>
        <end position="51"/>
    </location>
</feature>
<evidence type="ECO:0000256" key="7">
    <source>
        <dbReference type="SAM" id="MobiDB-lite"/>
    </source>
</evidence>
<keyword evidence="4 6" id="KW-0539">Nucleus</keyword>
<comment type="function">
    <text evidence="6">Plays an important role in the control of DNA replication and the maintenance of replication fork stability.</text>
</comment>
<keyword evidence="5 6" id="KW-0131">Cell cycle</keyword>
<dbReference type="GO" id="GO:0006974">
    <property type="term" value="P:DNA damage response"/>
    <property type="evidence" value="ECO:0007669"/>
    <property type="project" value="UniProtKB-KW"/>
</dbReference>
<organism evidence="9 10">
    <name type="scientific">Daphnia galeata</name>
    <dbReference type="NCBI Taxonomy" id="27404"/>
    <lineage>
        <taxon>Eukaryota</taxon>
        <taxon>Metazoa</taxon>
        <taxon>Ecdysozoa</taxon>
        <taxon>Arthropoda</taxon>
        <taxon>Crustacea</taxon>
        <taxon>Branchiopoda</taxon>
        <taxon>Diplostraca</taxon>
        <taxon>Cladocera</taxon>
        <taxon>Anomopoda</taxon>
        <taxon>Daphniidae</taxon>
        <taxon>Daphnia</taxon>
    </lineage>
</organism>
<evidence type="ECO:0000256" key="3">
    <source>
        <dbReference type="ARBA" id="ARBA00022763"/>
    </source>
</evidence>
<dbReference type="Proteomes" id="UP000789390">
    <property type="component" value="Unassembled WGS sequence"/>
</dbReference>
<dbReference type="PANTHER" id="PTHR13220:SF11">
    <property type="entry name" value="TIMELESS-INTERACTING PROTEIN"/>
    <property type="match status" value="1"/>
</dbReference>
<evidence type="ECO:0000256" key="2">
    <source>
        <dbReference type="ARBA" id="ARBA00006075"/>
    </source>
</evidence>
<dbReference type="GO" id="GO:0031297">
    <property type="term" value="P:replication fork processing"/>
    <property type="evidence" value="ECO:0007669"/>
    <property type="project" value="UniProtKB-UniRule"/>
</dbReference>